<evidence type="ECO:0000313" key="3">
    <source>
        <dbReference type="Proteomes" id="UP000777482"/>
    </source>
</evidence>
<dbReference type="AlphaFoldDB" id="A0A9P7B942"/>
<keyword evidence="3" id="KW-1185">Reference proteome</keyword>
<organism evidence="2 3">
    <name type="scientific">Rhodotorula mucilaginosa</name>
    <name type="common">Yeast</name>
    <name type="synonym">Rhodotorula rubra</name>
    <dbReference type="NCBI Taxonomy" id="5537"/>
    <lineage>
        <taxon>Eukaryota</taxon>
        <taxon>Fungi</taxon>
        <taxon>Dikarya</taxon>
        <taxon>Basidiomycota</taxon>
        <taxon>Pucciniomycotina</taxon>
        <taxon>Microbotryomycetes</taxon>
        <taxon>Sporidiobolales</taxon>
        <taxon>Sporidiobolaceae</taxon>
        <taxon>Rhodotorula</taxon>
    </lineage>
</organism>
<feature type="region of interest" description="Disordered" evidence="1">
    <location>
        <begin position="253"/>
        <end position="280"/>
    </location>
</feature>
<protein>
    <submittedName>
        <fullName evidence="2">Uncharacterized protein</fullName>
    </submittedName>
</protein>
<name>A0A9P7B942_RHOMI</name>
<dbReference type="Proteomes" id="UP000777482">
    <property type="component" value="Unassembled WGS sequence"/>
</dbReference>
<sequence length="280" mass="29817">MTDTEYEDPFGAELGAFDIVADSSAATARQQRIEAARKAARSYQAKVEEPGWYNSLDPTARAKDLARLVLYSLHGKYYERRFLEVVDAGCELIAGEVKEQSEVIDLVLRAAAKCDIEPHLASLSLASARILSANSPLAVAAPSRKEDLPVSSGEVIAATLASLRLHPTLPIPQAFLACILREAGHPFLSSAISDPTLMSDDRPDAASEVEREIEQVDLIGDGEPAEGDAIVKARRDILRRVVGLPLQAELGGGAAAGSALHGDDPGAEDSRAVGRNVRSL</sequence>
<evidence type="ECO:0000256" key="1">
    <source>
        <dbReference type="SAM" id="MobiDB-lite"/>
    </source>
</evidence>
<comment type="caution">
    <text evidence="2">The sequence shown here is derived from an EMBL/GenBank/DDBJ whole genome shotgun (WGS) entry which is preliminary data.</text>
</comment>
<proteinExistence type="predicted"/>
<accession>A0A9P7B942</accession>
<reference evidence="2 3" key="1">
    <citation type="submission" date="2020-11" db="EMBL/GenBank/DDBJ databases">
        <title>Kefir isolates.</title>
        <authorList>
            <person name="Marcisauskas S."/>
            <person name="Kim Y."/>
            <person name="Blasche S."/>
        </authorList>
    </citation>
    <scope>NUCLEOTIDE SEQUENCE [LARGE SCALE GENOMIC DNA]</scope>
    <source>
        <strain evidence="2 3">KR</strain>
    </source>
</reference>
<dbReference type="OrthoDB" id="2529605at2759"/>
<evidence type="ECO:0000313" key="2">
    <source>
        <dbReference type="EMBL" id="KAG0666939.1"/>
    </source>
</evidence>
<dbReference type="EMBL" id="PUHQ01000003">
    <property type="protein sequence ID" value="KAG0666939.1"/>
    <property type="molecule type" value="Genomic_DNA"/>
</dbReference>
<gene>
    <name evidence="2" type="ORF">C6P46_003649</name>
</gene>
<feature type="compositionally biased region" description="Basic and acidic residues" evidence="1">
    <location>
        <begin position="261"/>
        <end position="272"/>
    </location>
</feature>